<evidence type="ECO:0000256" key="6">
    <source>
        <dbReference type="ARBA" id="ARBA00022821"/>
    </source>
</evidence>
<evidence type="ECO:0000313" key="11">
    <source>
        <dbReference type="EMBL" id="CAA7397474.1"/>
    </source>
</evidence>
<dbReference type="Gene3D" id="3.20.20.80">
    <property type="entry name" value="Glycosidases"/>
    <property type="match status" value="1"/>
</dbReference>
<organism evidence="11 12">
    <name type="scientific">Spirodela intermedia</name>
    <name type="common">Intermediate duckweed</name>
    <dbReference type="NCBI Taxonomy" id="51605"/>
    <lineage>
        <taxon>Eukaryota</taxon>
        <taxon>Viridiplantae</taxon>
        <taxon>Streptophyta</taxon>
        <taxon>Embryophyta</taxon>
        <taxon>Tracheophyta</taxon>
        <taxon>Spermatophyta</taxon>
        <taxon>Magnoliopsida</taxon>
        <taxon>Liliopsida</taxon>
        <taxon>Araceae</taxon>
        <taxon>Lemnoideae</taxon>
        <taxon>Spirodela</taxon>
    </lineage>
</organism>
<sequence>MIGVNYGRLGTNIPSPAAAVKLLSSLSVTHVKIFDMDASVIRAFANTGIFLSLCVPNGNISSLASDQSSADHIIRQFVLPFYPKTRISSISVGNEVSMLPEFAASLLPAMKNLHRSLTAFRLQSVIKVSTTNSLAVLAIRFPPSLAVFQESIAEPVLRPLLSFLAETGSPFMVNLYPYLTFMEIPYIPLGFALFSENTESGFSFTDPNTGLTYTNLFDLLVDSLNSAAFSLGFYNLRLVVTETGWPSQGGEGDGAASMRNAAAFNQKLVNHVAGIPIKGTPLRPGYPVVTYIFALFDEDLKEGAPTERHWGLFFANGTKKYQISFLPKPPSVSDVTH</sequence>
<name>A0A7I8KJY0_SPIIN</name>
<dbReference type="PROSITE" id="PS00587">
    <property type="entry name" value="GLYCOSYL_HYDROL_F17"/>
    <property type="match status" value="1"/>
</dbReference>
<dbReference type="AlphaFoldDB" id="A0A7I8KJY0"/>
<dbReference type="PANTHER" id="PTHR32227">
    <property type="entry name" value="GLUCAN ENDO-1,3-BETA-GLUCOSIDASE BG1-RELATED-RELATED"/>
    <property type="match status" value="1"/>
</dbReference>
<keyword evidence="6" id="KW-0611">Plant defense</keyword>
<accession>A0A7I8KJY0</accession>
<gene>
    <name evidence="11" type="ORF">SI8410_06008139</name>
</gene>
<keyword evidence="7" id="KW-1015">Disulfide bond</keyword>
<dbReference type="Pfam" id="PF00332">
    <property type="entry name" value="Glyco_hydro_17"/>
    <property type="match status" value="1"/>
</dbReference>
<evidence type="ECO:0000256" key="9">
    <source>
        <dbReference type="RuleBase" id="RU004335"/>
    </source>
</evidence>
<dbReference type="EMBL" id="LR746269">
    <property type="protein sequence ID" value="CAA7397474.1"/>
    <property type="molecule type" value="Genomic_DNA"/>
</dbReference>
<dbReference type="GO" id="GO:0042973">
    <property type="term" value="F:glucan endo-1,3-beta-D-glucosidase activity"/>
    <property type="evidence" value="ECO:0007669"/>
    <property type="project" value="UniProtKB-EC"/>
</dbReference>
<proteinExistence type="inferred from homology"/>
<dbReference type="InterPro" id="IPR044965">
    <property type="entry name" value="Glyco_hydro_17_plant"/>
</dbReference>
<evidence type="ECO:0000256" key="4">
    <source>
        <dbReference type="ARBA" id="ARBA00022729"/>
    </source>
</evidence>
<evidence type="ECO:0000256" key="5">
    <source>
        <dbReference type="ARBA" id="ARBA00022801"/>
    </source>
</evidence>
<dbReference type="InterPro" id="IPR017853">
    <property type="entry name" value="GH"/>
</dbReference>
<dbReference type="Proteomes" id="UP000663760">
    <property type="component" value="Chromosome 6"/>
</dbReference>
<dbReference type="FunFam" id="3.20.20.80:FF:000002">
    <property type="entry name" value="Glucan endo-1,3-beta-glucosidase 3"/>
    <property type="match status" value="1"/>
</dbReference>
<keyword evidence="8 10" id="KW-0326">Glycosidase</keyword>
<comment type="catalytic activity">
    <reaction evidence="1">
        <text>Hydrolysis of (1-&gt;3)-beta-D-glucosidic linkages in (1-&gt;3)-beta-D-glucans.</text>
        <dbReference type="EC" id="3.2.1.39"/>
    </reaction>
</comment>
<keyword evidence="5 10" id="KW-0378">Hydrolase</keyword>
<comment type="similarity">
    <text evidence="2 9">Belongs to the glycosyl hydrolase 17 family.</text>
</comment>
<evidence type="ECO:0000256" key="8">
    <source>
        <dbReference type="ARBA" id="ARBA00023295"/>
    </source>
</evidence>
<evidence type="ECO:0000256" key="1">
    <source>
        <dbReference type="ARBA" id="ARBA00000382"/>
    </source>
</evidence>
<protein>
    <recommendedName>
        <fullName evidence="3">glucan endo-1,3-beta-D-glucosidase</fullName>
        <ecNumber evidence="3">3.2.1.39</ecNumber>
    </recommendedName>
</protein>
<evidence type="ECO:0000256" key="3">
    <source>
        <dbReference type="ARBA" id="ARBA00012780"/>
    </source>
</evidence>
<dbReference type="SUPFAM" id="SSF51445">
    <property type="entry name" value="(Trans)glycosidases"/>
    <property type="match status" value="1"/>
</dbReference>
<keyword evidence="12" id="KW-1185">Reference proteome</keyword>
<evidence type="ECO:0000313" key="12">
    <source>
        <dbReference type="Proteomes" id="UP000663760"/>
    </source>
</evidence>
<dbReference type="EC" id="3.2.1.39" evidence="3"/>
<evidence type="ECO:0000256" key="10">
    <source>
        <dbReference type="RuleBase" id="RU004336"/>
    </source>
</evidence>
<reference evidence="11" key="1">
    <citation type="submission" date="2020-02" db="EMBL/GenBank/DDBJ databases">
        <authorList>
            <person name="Scholz U."/>
            <person name="Mascher M."/>
            <person name="Fiebig A."/>
        </authorList>
    </citation>
    <scope>NUCLEOTIDE SEQUENCE</scope>
</reference>
<dbReference type="GO" id="GO:0005975">
    <property type="term" value="P:carbohydrate metabolic process"/>
    <property type="evidence" value="ECO:0007669"/>
    <property type="project" value="InterPro"/>
</dbReference>
<evidence type="ECO:0000256" key="2">
    <source>
        <dbReference type="ARBA" id="ARBA00008773"/>
    </source>
</evidence>
<dbReference type="OrthoDB" id="941679at2759"/>
<evidence type="ECO:0000256" key="7">
    <source>
        <dbReference type="ARBA" id="ARBA00023157"/>
    </source>
</evidence>
<keyword evidence="4" id="KW-0732">Signal</keyword>
<dbReference type="GO" id="GO:0006952">
    <property type="term" value="P:defense response"/>
    <property type="evidence" value="ECO:0007669"/>
    <property type="project" value="UniProtKB-KW"/>
</dbReference>
<dbReference type="InterPro" id="IPR000490">
    <property type="entry name" value="Glyco_hydro_17"/>
</dbReference>